<dbReference type="InterPro" id="IPR000210">
    <property type="entry name" value="BTB/POZ_dom"/>
</dbReference>
<keyword evidence="4" id="KW-1185">Reference proteome</keyword>
<reference evidence="3 4" key="1">
    <citation type="journal article" date="2020" name="IScience">
        <title>Genome Sequencing of the Endangered Kingdonia uniflora (Circaeasteraceae, Ranunculales) Reveals Potential Mechanisms of Evolutionary Specialization.</title>
        <authorList>
            <person name="Sun Y."/>
            <person name="Deng T."/>
            <person name="Zhang A."/>
            <person name="Moore M.J."/>
            <person name="Landis J.B."/>
            <person name="Lin N."/>
            <person name="Zhang H."/>
            <person name="Zhang X."/>
            <person name="Huang J."/>
            <person name="Zhang X."/>
            <person name="Sun H."/>
            <person name="Wang H."/>
        </authorList>
    </citation>
    <scope>NUCLEOTIDE SEQUENCE [LARGE SCALE GENOMIC DNA]</scope>
    <source>
        <strain evidence="3">TB1705</strain>
        <tissue evidence="3">Leaf</tissue>
    </source>
</reference>
<dbReference type="Gene3D" id="3.30.710.10">
    <property type="entry name" value="Potassium Channel Kv1.1, Chain A"/>
    <property type="match status" value="1"/>
</dbReference>
<feature type="non-terminal residue" evidence="3">
    <location>
        <position position="1"/>
    </location>
</feature>
<evidence type="ECO:0000259" key="2">
    <source>
        <dbReference type="PROSITE" id="PS50097"/>
    </source>
</evidence>
<dbReference type="InterPro" id="IPR011333">
    <property type="entry name" value="SKP1/BTB/POZ_sf"/>
</dbReference>
<gene>
    <name evidence="3" type="ORF">GIB67_020520</name>
</gene>
<dbReference type="PROSITE" id="PS50097">
    <property type="entry name" value="BTB"/>
    <property type="match status" value="1"/>
</dbReference>
<dbReference type="SUPFAM" id="SSF54695">
    <property type="entry name" value="POZ domain"/>
    <property type="match status" value="1"/>
</dbReference>
<protein>
    <recommendedName>
        <fullName evidence="2">BTB domain-containing protein</fullName>
    </recommendedName>
</protein>
<accession>A0A7J7NLQ9</accession>
<dbReference type="PANTHER" id="PTHR47457">
    <property type="entry name" value="OS05G0345500 PROTEIN"/>
    <property type="match status" value="1"/>
</dbReference>
<comment type="caution">
    <text evidence="3">The sequence shown here is derived from an EMBL/GenBank/DDBJ whole genome shotgun (WGS) entry which is preliminary data.</text>
</comment>
<dbReference type="PANTHER" id="PTHR47457:SF1">
    <property type="entry name" value="BTB DOMAIN-CONTAINING PROTEIN-RELATED"/>
    <property type="match status" value="1"/>
</dbReference>
<dbReference type="EMBL" id="JACGCM010000711">
    <property type="protein sequence ID" value="KAF6167950.1"/>
    <property type="molecule type" value="Genomic_DNA"/>
</dbReference>
<name>A0A7J7NLQ9_9MAGN</name>
<comment type="pathway">
    <text evidence="1">Protein modification; protein ubiquitination.</text>
</comment>
<dbReference type="Proteomes" id="UP000541444">
    <property type="component" value="Unassembled WGS sequence"/>
</dbReference>
<dbReference type="InterPro" id="IPR048354">
    <property type="entry name" value="TOD1_MUCI70_glycTrfase_dom"/>
</dbReference>
<evidence type="ECO:0000313" key="3">
    <source>
        <dbReference type="EMBL" id="KAF6167950.1"/>
    </source>
</evidence>
<proteinExistence type="predicted"/>
<organism evidence="3 4">
    <name type="scientific">Kingdonia uniflora</name>
    <dbReference type="NCBI Taxonomy" id="39325"/>
    <lineage>
        <taxon>Eukaryota</taxon>
        <taxon>Viridiplantae</taxon>
        <taxon>Streptophyta</taxon>
        <taxon>Embryophyta</taxon>
        <taxon>Tracheophyta</taxon>
        <taxon>Spermatophyta</taxon>
        <taxon>Magnoliopsida</taxon>
        <taxon>Ranunculales</taxon>
        <taxon>Circaeasteraceae</taxon>
        <taxon>Kingdonia</taxon>
    </lineage>
</organism>
<evidence type="ECO:0000313" key="4">
    <source>
        <dbReference type="Proteomes" id="UP000541444"/>
    </source>
</evidence>
<feature type="domain" description="BTB" evidence="2">
    <location>
        <begin position="162"/>
        <end position="218"/>
    </location>
</feature>
<dbReference type="AlphaFoldDB" id="A0A7J7NLQ9"/>
<sequence length="396" mass="44785">WDKHVGYRYVNVMFFKQNQSSSWKHVISHNGNEGEVDDEDESEDRYEGHEEWGLLNFLESSELSDVLFVIGAEENVAHAHKILEPQLGPLRDLGIQFKVVSLVKQCEEILECFKGNKELFESGNKVEFLHPCSRPQRCVVFPFELPISVQRLTQILSTSDYCDLDIYIEGHGLVAQAHKLIHSLWSIPFMKMYTNGMCESGSSKIFLSDVSLEAFAVIEKGGFKLFEEDKSYMQTCKVVVSTCTFGGGDDLYQPIGMSPASFEKVCYVAFWDEITFATQEADGKKINEDRMIDSKFQFWRDPLGVLEALLWRTNSILAISEHGARSSVYDEAKVVVHKNKAPPKEATKDSSPPDGVRGINCIMKDMYGRTVAYGSIQLSGVAPEGFYRVIVDDYSR</sequence>
<dbReference type="CDD" id="cd18186">
    <property type="entry name" value="BTB_POZ_ZBTB_KLHL-like"/>
    <property type="match status" value="1"/>
</dbReference>
<dbReference type="OrthoDB" id="437903at2759"/>
<dbReference type="Pfam" id="PF04765">
    <property type="entry name" value="TOD1_MUCI70"/>
    <property type="match status" value="2"/>
</dbReference>
<evidence type="ECO:0000256" key="1">
    <source>
        <dbReference type="ARBA" id="ARBA00004906"/>
    </source>
</evidence>